<evidence type="ECO:0000256" key="2">
    <source>
        <dbReference type="ARBA" id="ARBA00009035"/>
    </source>
</evidence>
<name>A0ABW2A4J7_9GAMM</name>
<dbReference type="PANTHER" id="PTHR38772:SF1">
    <property type="entry name" value="NUCLEOID-ASSOCIATED PROTEIN YEJK"/>
    <property type="match status" value="1"/>
</dbReference>
<evidence type="ECO:0000256" key="1">
    <source>
        <dbReference type="ARBA" id="ARBA00004453"/>
    </source>
</evidence>
<dbReference type="PANTHER" id="PTHR38772">
    <property type="match status" value="1"/>
</dbReference>
<accession>A0ABW2A4J7</accession>
<evidence type="ECO:0000313" key="4">
    <source>
        <dbReference type="EMBL" id="MFC6672345.1"/>
    </source>
</evidence>
<reference evidence="5" key="1">
    <citation type="journal article" date="2019" name="Int. J. Syst. Evol. Microbiol.">
        <title>The Global Catalogue of Microorganisms (GCM) 10K type strain sequencing project: providing services to taxonomists for standard genome sequencing and annotation.</title>
        <authorList>
            <consortium name="The Broad Institute Genomics Platform"/>
            <consortium name="The Broad Institute Genome Sequencing Center for Infectious Disease"/>
            <person name="Wu L."/>
            <person name="Ma J."/>
        </authorList>
    </citation>
    <scope>NUCLEOTIDE SEQUENCE [LARGE SCALE GENOMIC DNA]</scope>
    <source>
        <strain evidence="5">NBRC 111756</strain>
    </source>
</reference>
<dbReference type="Pfam" id="PF04245">
    <property type="entry name" value="NA37"/>
    <property type="match status" value="1"/>
</dbReference>
<protein>
    <submittedName>
        <fullName evidence="4">Nucleoid-associated protein</fullName>
    </submittedName>
</protein>
<keyword evidence="3" id="KW-0963">Cytoplasm</keyword>
<sequence>MELKKIEIRALSRAAGDRRELDPASPCVQQLFEAVSGSFGRRSALTHGAFGEESLQEHPFAGALLAMTGALDEADLGNLADVALSRLLESASAEQPDDEQDSQLVCLLYQSDRYHYLLLALLEHETRLGLDATLQPVETRILAAERLVQALRVNLTRLERGQDSYLSFVPGKRNGSVGQDFPGAFGCSEAVPASHCTRELIRATRDYCNQRQLHERKDEVVEDVVSYLERQREDKQHASLNEIERLFDAYIPPEQAESSGTTFGQFANTEPYQVTQEFQPHSGTLRALGKVKTKSDNWQLDFARRSLGPKESDRDILFDEEGQTLTLRRLPTRVIQTIREALEQE</sequence>
<comment type="caution">
    <text evidence="4">The sequence shown here is derived from an EMBL/GenBank/DDBJ whole genome shotgun (WGS) entry which is preliminary data.</text>
</comment>
<gene>
    <name evidence="4" type="ORF">ACFQDL_21440</name>
</gene>
<dbReference type="RefSeq" id="WP_379910791.1">
    <property type="nucleotide sequence ID" value="NZ_JBHSWE010000001.1"/>
</dbReference>
<dbReference type="EMBL" id="JBHSWE010000001">
    <property type="protein sequence ID" value="MFC6672345.1"/>
    <property type="molecule type" value="Genomic_DNA"/>
</dbReference>
<organism evidence="4 5">
    <name type="scientific">Marinobacterium aestuariivivens</name>
    <dbReference type="NCBI Taxonomy" id="1698799"/>
    <lineage>
        <taxon>Bacteria</taxon>
        <taxon>Pseudomonadati</taxon>
        <taxon>Pseudomonadota</taxon>
        <taxon>Gammaproteobacteria</taxon>
        <taxon>Oceanospirillales</taxon>
        <taxon>Oceanospirillaceae</taxon>
        <taxon>Marinobacterium</taxon>
    </lineage>
</organism>
<comment type="subcellular location">
    <subcellularLocation>
        <location evidence="1">Cytoplasm</location>
        <location evidence="1">Nucleoid</location>
    </subcellularLocation>
</comment>
<comment type="similarity">
    <text evidence="2">Belongs to the YejK family.</text>
</comment>
<dbReference type="Proteomes" id="UP001596422">
    <property type="component" value="Unassembled WGS sequence"/>
</dbReference>
<proteinExistence type="inferred from homology"/>
<evidence type="ECO:0000256" key="3">
    <source>
        <dbReference type="ARBA" id="ARBA00022490"/>
    </source>
</evidence>
<dbReference type="InterPro" id="IPR007358">
    <property type="entry name" value="Nucleoid_associated_NdpA"/>
</dbReference>
<evidence type="ECO:0000313" key="5">
    <source>
        <dbReference type="Proteomes" id="UP001596422"/>
    </source>
</evidence>
<keyword evidence="5" id="KW-1185">Reference proteome</keyword>